<dbReference type="Pfam" id="PF01925">
    <property type="entry name" value="TauE"/>
    <property type="match status" value="1"/>
</dbReference>
<reference evidence="9 11" key="2">
    <citation type="submission" date="2018-03" db="EMBL/GenBank/DDBJ databases">
        <title>Genomic Encyclopedia of Archaeal and Bacterial Type Strains, Phase II (KMG-II): from individual species to whole genera.</title>
        <authorList>
            <person name="Goeker M."/>
        </authorList>
    </citation>
    <scope>NUCLEOTIDE SEQUENCE [LARGE SCALE GENOMIC DNA]</scope>
    <source>
        <strain evidence="9 11">DSM 25227</strain>
    </source>
</reference>
<dbReference type="OrthoDB" id="8421744at2"/>
<dbReference type="EMBL" id="UETC01000001">
    <property type="protein sequence ID" value="SSA38076.1"/>
    <property type="molecule type" value="Genomic_DNA"/>
</dbReference>
<evidence type="ECO:0000256" key="6">
    <source>
        <dbReference type="ARBA" id="ARBA00022989"/>
    </source>
</evidence>
<dbReference type="RefSeq" id="WP_109562436.1">
    <property type="nucleotide sequence ID" value="NZ_QGDJ01000001.1"/>
</dbReference>
<dbReference type="GO" id="GO:0005886">
    <property type="term" value="C:plasma membrane"/>
    <property type="evidence" value="ECO:0007669"/>
    <property type="project" value="UniProtKB-SubCell"/>
</dbReference>
<sequence length="247" mass="25831">MTAQTILFLALGAAAGGFINGLAGTGTALFALGFYLLVLDPLTAVAIVATMSALTGLQGLWVVRQAIFANIPRLLRFLVPGVIGVPLGVMLLASIDARTLRLAISGMLIFYGVYFGFRAALPAFERRTPVWDGLIGFVGGVGGGAASVSGAIPAMWLSLRPWPKGEVRAVLQPYNFVLLGMTAGLLAWNGAFDAQALTALAVTVPAGLAVAQVGIFTFRRLSDTGFRRLLILLCLAMGIGILVQELL</sequence>
<evidence type="ECO:0000256" key="2">
    <source>
        <dbReference type="ARBA" id="ARBA00009142"/>
    </source>
</evidence>
<feature type="transmembrane region" description="Helical" evidence="8">
    <location>
        <begin position="133"/>
        <end position="157"/>
    </location>
</feature>
<feature type="transmembrane region" description="Helical" evidence="8">
    <location>
        <begin position="44"/>
        <end position="63"/>
    </location>
</feature>
<evidence type="ECO:0000256" key="1">
    <source>
        <dbReference type="ARBA" id="ARBA00004651"/>
    </source>
</evidence>
<protein>
    <recommendedName>
        <fullName evidence="8">Probable membrane transporter protein</fullName>
    </recommendedName>
</protein>
<keyword evidence="11" id="KW-1185">Reference proteome</keyword>
<evidence type="ECO:0000256" key="4">
    <source>
        <dbReference type="ARBA" id="ARBA00022475"/>
    </source>
</evidence>
<evidence type="ECO:0000256" key="5">
    <source>
        <dbReference type="ARBA" id="ARBA00022692"/>
    </source>
</evidence>
<dbReference type="Proteomes" id="UP000251571">
    <property type="component" value="Unassembled WGS sequence"/>
</dbReference>
<dbReference type="PANTHER" id="PTHR30269:SF37">
    <property type="entry name" value="MEMBRANE TRANSPORTER PROTEIN"/>
    <property type="match status" value="1"/>
</dbReference>
<evidence type="ECO:0000256" key="3">
    <source>
        <dbReference type="ARBA" id="ARBA00022448"/>
    </source>
</evidence>
<dbReference type="InterPro" id="IPR002781">
    <property type="entry name" value="TM_pro_TauE-like"/>
</dbReference>
<evidence type="ECO:0000313" key="12">
    <source>
        <dbReference type="Proteomes" id="UP000251571"/>
    </source>
</evidence>
<accession>A0A2Y9A2I8</accession>
<feature type="transmembrane region" description="Helical" evidence="8">
    <location>
        <begin position="6"/>
        <end position="37"/>
    </location>
</feature>
<evidence type="ECO:0000256" key="8">
    <source>
        <dbReference type="RuleBase" id="RU363041"/>
    </source>
</evidence>
<keyword evidence="4 8" id="KW-1003">Cell membrane</keyword>
<evidence type="ECO:0000313" key="10">
    <source>
        <dbReference type="EMBL" id="SSA38076.1"/>
    </source>
</evidence>
<keyword evidence="3" id="KW-0813">Transport</keyword>
<keyword evidence="6 8" id="KW-1133">Transmembrane helix</keyword>
<feature type="transmembrane region" description="Helical" evidence="8">
    <location>
        <begin position="194"/>
        <end position="217"/>
    </location>
</feature>
<dbReference type="Proteomes" id="UP000245839">
    <property type="component" value="Unassembled WGS sequence"/>
</dbReference>
<dbReference type="InterPro" id="IPR052017">
    <property type="entry name" value="TSUP"/>
</dbReference>
<comment type="similarity">
    <text evidence="2 8">Belongs to the 4-toluene sulfonate uptake permease (TSUP) (TC 2.A.102) family.</text>
</comment>
<evidence type="ECO:0000256" key="7">
    <source>
        <dbReference type="ARBA" id="ARBA00023136"/>
    </source>
</evidence>
<comment type="subcellular location">
    <subcellularLocation>
        <location evidence="1 8">Cell membrane</location>
        <topology evidence="1 8">Multi-pass membrane protein</topology>
    </subcellularLocation>
</comment>
<evidence type="ECO:0000313" key="9">
    <source>
        <dbReference type="EMBL" id="PWJ21798.1"/>
    </source>
</evidence>
<feature type="transmembrane region" description="Helical" evidence="8">
    <location>
        <begin position="102"/>
        <end position="121"/>
    </location>
</feature>
<name>A0A2Y9A2I8_9RHOB</name>
<evidence type="ECO:0000313" key="11">
    <source>
        <dbReference type="Proteomes" id="UP000245839"/>
    </source>
</evidence>
<proteinExistence type="inferred from homology"/>
<organism evidence="10 12">
    <name type="scientific">Jannaschia seohaensis</name>
    <dbReference type="NCBI Taxonomy" id="475081"/>
    <lineage>
        <taxon>Bacteria</taxon>
        <taxon>Pseudomonadati</taxon>
        <taxon>Pseudomonadota</taxon>
        <taxon>Alphaproteobacteria</taxon>
        <taxon>Rhodobacterales</taxon>
        <taxon>Roseobacteraceae</taxon>
        <taxon>Jannaschia</taxon>
    </lineage>
</organism>
<feature type="transmembrane region" description="Helical" evidence="8">
    <location>
        <begin position="75"/>
        <end position="95"/>
    </location>
</feature>
<feature type="transmembrane region" description="Helical" evidence="8">
    <location>
        <begin position="229"/>
        <end position="246"/>
    </location>
</feature>
<dbReference type="AlphaFoldDB" id="A0A2Y9A2I8"/>
<gene>
    <name evidence="9" type="ORF">BCF38_101206</name>
    <name evidence="10" type="ORF">SAMN05421539_101206</name>
</gene>
<reference evidence="10 12" key="1">
    <citation type="submission" date="2016-10" db="EMBL/GenBank/DDBJ databases">
        <authorList>
            <person name="Cai Z."/>
        </authorList>
    </citation>
    <scope>NUCLEOTIDE SEQUENCE [LARGE SCALE GENOMIC DNA]</scope>
    <source>
        <strain evidence="10 12">DSM 25227</strain>
    </source>
</reference>
<keyword evidence="5 8" id="KW-0812">Transmembrane</keyword>
<keyword evidence="7 8" id="KW-0472">Membrane</keyword>
<dbReference type="PANTHER" id="PTHR30269">
    <property type="entry name" value="TRANSMEMBRANE PROTEIN YFCA"/>
    <property type="match status" value="1"/>
</dbReference>
<dbReference type="EMBL" id="QGDJ01000001">
    <property type="protein sequence ID" value="PWJ21798.1"/>
    <property type="molecule type" value="Genomic_DNA"/>
</dbReference>